<feature type="domain" description="Gfo/Idh/MocA-like oxidoreductase N-terminal" evidence="1">
    <location>
        <begin position="1"/>
        <end position="118"/>
    </location>
</feature>
<dbReference type="Pfam" id="PF01408">
    <property type="entry name" value="GFO_IDH_MocA"/>
    <property type="match status" value="1"/>
</dbReference>
<dbReference type="PANTHER" id="PTHR43708:SF3">
    <property type="entry name" value="OXIDOREDUCTASE"/>
    <property type="match status" value="1"/>
</dbReference>
<proteinExistence type="predicted"/>
<evidence type="ECO:0000313" key="3">
    <source>
        <dbReference type="EMBL" id="OSY46299.1"/>
    </source>
</evidence>
<dbReference type="GO" id="GO:0000166">
    <property type="term" value="F:nucleotide binding"/>
    <property type="evidence" value="ECO:0007669"/>
    <property type="project" value="InterPro"/>
</dbReference>
<gene>
    <name evidence="3" type="primary">afr_1</name>
    <name evidence="3" type="ORF">BG653_02267</name>
    <name evidence="4" type="ORF">CP981_00355</name>
</gene>
<dbReference type="SUPFAM" id="SSF55347">
    <property type="entry name" value="Glyceraldehyde-3-phosphate dehydrogenase-like, C-terminal domain"/>
    <property type="match status" value="1"/>
</dbReference>
<keyword evidence="5" id="KW-1185">Reference proteome</keyword>
<dbReference type="EC" id="1.1.1.292" evidence="3"/>
<dbReference type="GeneID" id="90921798"/>
<dbReference type="InterPro" id="IPR000683">
    <property type="entry name" value="Gfo/Idh/MocA-like_OxRdtase_N"/>
</dbReference>
<name>A0AAE6NEE3_STRPT</name>
<dbReference type="GO" id="GO:0033712">
    <property type="term" value="F:1,5-anhydro-D-fructose reductase (1,5-anhydro-D-mannitol-forming) activity"/>
    <property type="evidence" value="ECO:0007669"/>
    <property type="project" value="UniProtKB-EC"/>
</dbReference>
<evidence type="ECO:0000313" key="5">
    <source>
        <dbReference type="Proteomes" id="UP000194225"/>
    </source>
</evidence>
<organism evidence="4 6">
    <name type="scientific">Streptomyces platensis</name>
    <dbReference type="NCBI Taxonomy" id="58346"/>
    <lineage>
        <taxon>Bacteria</taxon>
        <taxon>Bacillati</taxon>
        <taxon>Actinomycetota</taxon>
        <taxon>Actinomycetes</taxon>
        <taxon>Kitasatosporales</taxon>
        <taxon>Streptomycetaceae</taxon>
        <taxon>Streptomyces</taxon>
    </lineage>
</organism>
<dbReference type="Gene3D" id="3.30.360.10">
    <property type="entry name" value="Dihydrodipicolinate Reductase, domain 2"/>
    <property type="match status" value="1"/>
</dbReference>
<dbReference type="InterPro" id="IPR036291">
    <property type="entry name" value="NAD(P)-bd_dom_sf"/>
</dbReference>
<dbReference type="RefSeq" id="WP_085924146.1">
    <property type="nucleotide sequence ID" value="NZ_BAABSS010000004.1"/>
</dbReference>
<sequence length="347" mass="37190">MKVAIVGFGTAGGGRLSGYRSVPGVEVAAIVEPAAERRRAAAEQLPHGRVMASLDELLAEGGVDVVDVCTPPAYHVPVAHRALTAGCHVICEKPVAVSLADAQELIATARSHERLLYPSHNYGTSPMMRLLRQAVDAGIGRLESARFQILRDRHARGVHGFRPDWRRSRELAGGGILLDHGTHCVYMALRLFGELPAKISCTVGRPVGSPDAVDEEAAVRMDFGSAVCDIELSWRAGLRANHYSVTGTEGFLRIDDDRVTAEGPDGPQVLDLASPSRDQTHLDWFPPMFADFRQTLADPGRWHVPADEIAGTARVIETAYRSAAVGGAPLALVGDDTRPGVHTVSPV</sequence>
<accession>A0AAE6NEE3</accession>
<dbReference type="PANTHER" id="PTHR43708">
    <property type="entry name" value="CONSERVED EXPRESSED OXIDOREDUCTASE (EUROFUNG)"/>
    <property type="match status" value="1"/>
</dbReference>
<dbReference type="AlphaFoldDB" id="A0AAE6NEE3"/>
<dbReference type="EMBL" id="CP023691">
    <property type="protein sequence ID" value="QEV50345.1"/>
    <property type="molecule type" value="Genomic_DNA"/>
</dbReference>
<evidence type="ECO:0000313" key="6">
    <source>
        <dbReference type="Proteomes" id="UP000325458"/>
    </source>
</evidence>
<dbReference type="Pfam" id="PF22725">
    <property type="entry name" value="GFO_IDH_MocA_C3"/>
    <property type="match status" value="1"/>
</dbReference>
<reference evidence="3 5" key="1">
    <citation type="submission" date="2016-09" db="EMBL/GenBank/DDBJ databases">
        <title>Streptomyces platensis DSM40041, a candidate organism with high potential of specific P450 cytochromes.</title>
        <authorList>
            <person name="Grumaz C."/>
            <person name="Vainshtein Y."/>
            <person name="Kirstahler P."/>
            <person name="Sohn K."/>
        </authorList>
    </citation>
    <scope>NUCLEOTIDE SEQUENCE [LARGE SCALE GENOMIC DNA]</scope>
    <source>
        <strain evidence="3 5">DSM 40041</strain>
    </source>
</reference>
<evidence type="ECO:0000259" key="1">
    <source>
        <dbReference type="Pfam" id="PF01408"/>
    </source>
</evidence>
<dbReference type="Gene3D" id="3.40.50.720">
    <property type="entry name" value="NAD(P)-binding Rossmann-like Domain"/>
    <property type="match status" value="1"/>
</dbReference>
<protein>
    <submittedName>
        <fullName evidence="3">1,5-anhydro-D-fructose reductase</fullName>
        <ecNumber evidence="3">1.1.1.292</ecNumber>
    </submittedName>
    <submittedName>
        <fullName evidence="4">Gfo/Idh/MocA family oxidoreductase</fullName>
    </submittedName>
</protein>
<dbReference type="SUPFAM" id="SSF51735">
    <property type="entry name" value="NAD(P)-binding Rossmann-fold domains"/>
    <property type="match status" value="1"/>
</dbReference>
<dbReference type="EMBL" id="MIGA01000011">
    <property type="protein sequence ID" value="OSY46299.1"/>
    <property type="molecule type" value="Genomic_DNA"/>
</dbReference>
<feature type="domain" description="GFO/IDH/MocA-like oxidoreductase" evidence="2">
    <location>
        <begin position="129"/>
        <end position="252"/>
    </location>
</feature>
<dbReference type="InterPro" id="IPR051317">
    <property type="entry name" value="Gfo/Idh/MocA_oxidoreduct"/>
</dbReference>
<reference evidence="4 6" key="2">
    <citation type="submission" date="2017-09" db="EMBL/GenBank/DDBJ databases">
        <authorList>
            <person name="Lee N."/>
            <person name="Cho B.-K."/>
        </authorList>
    </citation>
    <scope>NUCLEOTIDE SEQUENCE [LARGE SCALE GENOMIC DNA]</scope>
    <source>
        <strain evidence="4 6">ATCC 23948</strain>
    </source>
</reference>
<dbReference type="Proteomes" id="UP000325458">
    <property type="component" value="Chromosome"/>
</dbReference>
<dbReference type="InterPro" id="IPR055170">
    <property type="entry name" value="GFO_IDH_MocA-like_dom"/>
</dbReference>
<evidence type="ECO:0000259" key="2">
    <source>
        <dbReference type="Pfam" id="PF22725"/>
    </source>
</evidence>
<dbReference type="KEGG" id="spla:CP981_00355"/>
<keyword evidence="3" id="KW-0560">Oxidoreductase</keyword>
<evidence type="ECO:0000313" key="4">
    <source>
        <dbReference type="EMBL" id="QEV50345.1"/>
    </source>
</evidence>
<dbReference type="Proteomes" id="UP000194225">
    <property type="component" value="Unassembled WGS sequence"/>
</dbReference>